<keyword evidence="1" id="KW-0732">Signal</keyword>
<reference evidence="3 4" key="1">
    <citation type="submission" date="2023-06" db="EMBL/GenBank/DDBJ databases">
        <title>Sporosarcina sp. nov., isolated from Korean traditional fermented seafood 'Jeotgal'.</title>
        <authorList>
            <person name="Yang A.-I."/>
            <person name="Shin N.-R."/>
        </authorList>
    </citation>
    <scope>NUCLEOTIDE SEQUENCE [LARGE SCALE GENOMIC DNA]</scope>
    <source>
        <strain evidence="3 4">KCTC3840</strain>
    </source>
</reference>
<evidence type="ECO:0000256" key="1">
    <source>
        <dbReference type="SAM" id="SignalP"/>
    </source>
</evidence>
<dbReference type="InterPro" id="IPR001119">
    <property type="entry name" value="SLH_dom"/>
</dbReference>
<dbReference type="InterPro" id="IPR051465">
    <property type="entry name" value="Cell_Envelope_Struct_Comp"/>
</dbReference>
<feature type="chain" id="PRO_5046746946" evidence="1">
    <location>
        <begin position="26"/>
        <end position="206"/>
    </location>
</feature>
<gene>
    <name evidence="3" type="ORF">QT716_02220</name>
</gene>
<accession>A0ABU4FVW6</accession>
<evidence type="ECO:0000259" key="2">
    <source>
        <dbReference type="PROSITE" id="PS51272"/>
    </source>
</evidence>
<dbReference type="PANTHER" id="PTHR43308:SF5">
    <property type="entry name" value="S-LAYER PROTEIN _ PEPTIDOGLYCAN ENDO-BETA-N-ACETYLGLUCOSAMINIDASE"/>
    <property type="match status" value="1"/>
</dbReference>
<sequence length="206" mass="22315">MKKKITAVLAAGVLTFTMFASTSEAAFSDVSSRYETEVNYLVAQKYTQGTSETTFGTQDSIKRIDAAVMVARTLGFDETSNLPDAGFSDVPKNRAWAVNALAARNVVSGKTETRFGTNDTMTRNEMAKVIASAYDMKASDSPIPFTDVNKRFAPYVSALVRNGITQGKSATTFGADDAIKRGEFAIFIYKVDGLSKIEPPEVEEVS</sequence>
<name>A0ABU4FVW6_9BACL</name>
<dbReference type="Proteomes" id="UP001280629">
    <property type="component" value="Unassembled WGS sequence"/>
</dbReference>
<dbReference type="RefSeq" id="WP_317934144.1">
    <property type="nucleotide sequence ID" value="NZ_JAUBDH010000001.1"/>
</dbReference>
<evidence type="ECO:0000313" key="4">
    <source>
        <dbReference type="Proteomes" id="UP001280629"/>
    </source>
</evidence>
<keyword evidence="4" id="KW-1185">Reference proteome</keyword>
<comment type="caution">
    <text evidence="3">The sequence shown here is derived from an EMBL/GenBank/DDBJ whole genome shotgun (WGS) entry which is preliminary data.</text>
</comment>
<feature type="domain" description="SLH" evidence="2">
    <location>
        <begin position="21"/>
        <end position="84"/>
    </location>
</feature>
<protein>
    <submittedName>
        <fullName evidence="3">S-layer homology domain-containing protein</fullName>
    </submittedName>
</protein>
<proteinExistence type="predicted"/>
<organism evidence="3 4">
    <name type="scientific">Sporosarcina aquimarina</name>
    <dbReference type="NCBI Taxonomy" id="114975"/>
    <lineage>
        <taxon>Bacteria</taxon>
        <taxon>Bacillati</taxon>
        <taxon>Bacillota</taxon>
        <taxon>Bacilli</taxon>
        <taxon>Bacillales</taxon>
        <taxon>Caryophanaceae</taxon>
        <taxon>Sporosarcina</taxon>
    </lineage>
</organism>
<feature type="domain" description="SLH" evidence="2">
    <location>
        <begin position="139"/>
        <end position="202"/>
    </location>
</feature>
<dbReference type="EMBL" id="JAUBDH010000001">
    <property type="protein sequence ID" value="MDW0108859.1"/>
    <property type="molecule type" value="Genomic_DNA"/>
</dbReference>
<dbReference type="PANTHER" id="PTHR43308">
    <property type="entry name" value="OUTER MEMBRANE PROTEIN ALPHA-RELATED"/>
    <property type="match status" value="1"/>
</dbReference>
<feature type="signal peptide" evidence="1">
    <location>
        <begin position="1"/>
        <end position="25"/>
    </location>
</feature>
<dbReference type="PROSITE" id="PS51272">
    <property type="entry name" value="SLH"/>
    <property type="match status" value="2"/>
</dbReference>
<evidence type="ECO:0000313" key="3">
    <source>
        <dbReference type="EMBL" id="MDW0108859.1"/>
    </source>
</evidence>
<dbReference type="Pfam" id="PF00395">
    <property type="entry name" value="SLH"/>
    <property type="match status" value="3"/>
</dbReference>